<keyword evidence="7" id="KW-1185">Reference proteome</keyword>
<dbReference type="Pfam" id="PF13407">
    <property type="entry name" value="Peripla_BP_4"/>
    <property type="match status" value="1"/>
</dbReference>
<evidence type="ECO:0000313" key="6">
    <source>
        <dbReference type="EMBL" id="MBC9245183.1"/>
    </source>
</evidence>
<feature type="domain" description="Periplasmic binding protein" evidence="5">
    <location>
        <begin position="26"/>
        <end position="286"/>
    </location>
</feature>
<dbReference type="Gene3D" id="3.40.50.2300">
    <property type="match status" value="2"/>
</dbReference>
<comment type="caution">
    <text evidence="6">The sequence shown here is derived from an EMBL/GenBank/DDBJ whole genome shotgun (WGS) entry which is preliminary data.</text>
</comment>
<gene>
    <name evidence="6" type="ORF">H4P12_00290</name>
</gene>
<protein>
    <submittedName>
        <fullName evidence="6">Sugar ABC transporter substrate-binding protein</fullName>
    </submittedName>
</protein>
<evidence type="ECO:0000256" key="3">
    <source>
        <dbReference type="ARBA" id="ARBA00022729"/>
    </source>
</evidence>
<comment type="subcellular location">
    <subcellularLocation>
        <location evidence="1">Cell envelope</location>
    </subcellularLocation>
</comment>
<reference evidence="6" key="1">
    <citation type="submission" date="2020-08" db="EMBL/GenBank/DDBJ databases">
        <title>Paracoccus amoyensis sp. nov., isolated from the surface seawater at coast of Xiamen, Fujian.</title>
        <authorList>
            <person name="Lyu L."/>
        </authorList>
    </citation>
    <scope>NUCLEOTIDE SEQUENCE</scope>
    <source>
        <strain evidence="6">11-3</strain>
    </source>
</reference>
<evidence type="ECO:0000313" key="7">
    <source>
        <dbReference type="Proteomes" id="UP000608594"/>
    </source>
</evidence>
<dbReference type="CDD" id="cd06301">
    <property type="entry name" value="PBP1_rhizopine_binding-like"/>
    <property type="match status" value="1"/>
</dbReference>
<name>A0A926JBV3_9RHOB</name>
<proteinExistence type="inferred from homology"/>
<dbReference type="SUPFAM" id="SSF53822">
    <property type="entry name" value="Periplasmic binding protein-like I"/>
    <property type="match status" value="1"/>
</dbReference>
<evidence type="ECO:0000259" key="5">
    <source>
        <dbReference type="Pfam" id="PF13407"/>
    </source>
</evidence>
<dbReference type="PANTHER" id="PTHR46847:SF1">
    <property type="entry name" value="D-ALLOSE-BINDING PERIPLASMIC PROTEIN-RELATED"/>
    <property type="match status" value="1"/>
</dbReference>
<dbReference type="Proteomes" id="UP000608594">
    <property type="component" value="Unassembled WGS sequence"/>
</dbReference>
<dbReference type="GO" id="GO:0030313">
    <property type="term" value="C:cell envelope"/>
    <property type="evidence" value="ECO:0007669"/>
    <property type="project" value="UniProtKB-SubCell"/>
</dbReference>
<evidence type="ECO:0000256" key="2">
    <source>
        <dbReference type="ARBA" id="ARBA00007639"/>
    </source>
</evidence>
<dbReference type="InterPro" id="IPR025997">
    <property type="entry name" value="SBP_2_dom"/>
</dbReference>
<sequence>MRKFLTMTALVAATSIGGGAWAETRVAVSMTAFDNPFLTIIREAIGAEAEKTADLDVVFEDAQLDVARQLDQVQNFIADGYDAIIVNAVDGNSTAAITQAATAAGVPLVYVNHPPGDVDSLPEGVSFVGSNEVDSGTMQTSEVCAILGGKGDVLVMMGPLENHSAIIRTKDIHDVIATPDCSGMKVVEEQTANWNRQEAQDLMTNWLTSGVEFDAVIANNDEMAIGAILAMKAAGTSMDDVVVAGIDATPDGLAALAAGDLDVTVFQNAARQGEVALQTALAMAQDQPAERNIWIPFEPVTPENMQNYQ</sequence>
<accession>A0A926JBV3</accession>
<dbReference type="PANTHER" id="PTHR46847">
    <property type="entry name" value="D-ALLOSE-BINDING PERIPLASMIC PROTEIN-RELATED"/>
    <property type="match status" value="1"/>
</dbReference>
<dbReference type="GO" id="GO:0030246">
    <property type="term" value="F:carbohydrate binding"/>
    <property type="evidence" value="ECO:0007669"/>
    <property type="project" value="UniProtKB-ARBA"/>
</dbReference>
<evidence type="ECO:0000256" key="1">
    <source>
        <dbReference type="ARBA" id="ARBA00004196"/>
    </source>
</evidence>
<feature type="chain" id="PRO_5037496359" evidence="4">
    <location>
        <begin position="23"/>
        <end position="309"/>
    </location>
</feature>
<dbReference type="AlphaFoldDB" id="A0A926JBV3"/>
<feature type="signal peptide" evidence="4">
    <location>
        <begin position="1"/>
        <end position="22"/>
    </location>
</feature>
<dbReference type="InterPro" id="IPR028082">
    <property type="entry name" value="Peripla_BP_I"/>
</dbReference>
<comment type="similarity">
    <text evidence="2">Belongs to the bacterial solute-binding protein 2 family.</text>
</comment>
<dbReference type="EMBL" id="JACOQL010000001">
    <property type="protein sequence ID" value="MBC9245183.1"/>
    <property type="molecule type" value="Genomic_DNA"/>
</dbReference>
<keyword evidence="3 4" id="KW-0732">Signal</keyword>
<organism evidence="6 7">
    <name type="scientific">Paracoccus amoyensis</name>
    <dbReference type="NCBI Taxonomy" id="2760093"/>
    <lineage>
        <taxon>Bacteria</taxon>
        <taxon>Pseudomonadati</taxon>
        <taxon>Pseudomonadota</taxon>
        <taxon>Alphaproteobacteria</taxon>
        <taxon>Rhodobacterales</taxon>
        <taxon>Paracoccaceae</taxon>
        <taxon>Paracoccus</taxon>
    </lineage>
</organism>
<evidence type="ECO:0000256" key="4">
    <source>
        <dbReference type="SAM" id="SignalP"/>
    </source>
</evidence>